<sequence>MSQMLRLLSAAALPFWRSGGTQARTVGSRSLRGLVHGFFSQNQTNVLSRQRLCLARQRFYSTEPKDGKGGAAGGGGRPGGGKRGGGGKDWWSRMQKVCPKKTTDEMNIKMPHSKIS</sequence>
<accession>A0AAV9SK99</accession>
<keyword evidence="4" id="KW-1185">Reference proteome</keyword>
<evidence type="ECO:0000313" key="3">
    <source>
        <dbReference type="EMBL" id="KAK5621923.1"/>
    </source>
</evidence>
<evidence type="ECO:0000313" key="4">
    <source>
        <dbReference type="Proteomes" id="UP001311232"/>
    </source>
</evidence>
<name>A0AAV9SK99_9TELE</name>
<feature type="chain" id="PRO_5043564190" evidence="2">
    <location>
        <begin position="24"/>
        <end position="116"/>
    </location>
</feature>
<comment type="caution">
    <text evidence="3">The sequence shown here is derived from an EMBL/GenBank/DDBJ whole genome shotgun (WGS) entry which is preliminary data.</text>
</comment>
<keyword evidence="2" id="KW-0732">Signal</keyword>
<evidence type="ECO:0000256" key="2">
    <source>
        <dbReference type="SAM" id="SignalP"/>
    </source>
</evidence>
<dbReference type="Proteomes" id="UP001311232">
    <property type="component" value="Unassembled WGS sequence"/>
</dbReference>
<protein>
    <submittedName>
        <fullName evidence="3">Uncharacterized protein</fullName>
    </submittedName>
</protein>
<proteinExistence type="predicted"/>
<feature type="signal peptide" evidence="2">
    <location>
        <begin position="1"/>
        <end position="23"/>
    </location>
</feature>
<feature type="compositionally biased region" description="Gly residues" evidence="1">
    <location>
        <begin position="69"/>
        <end position="88"/>
    </location>
</feature>
<gene>
    <name evidence="3" type="ORF">CRENBAI_009181</name>
</gene>
<evidence type="ECO:0000256" key="1">
    <source>
        <dbReference type="SAM" id="MobiDB-lite"/>
    </source>
</evidence>
<feature type="region of interest" description="Disordered" evidence="1">
    <location>
        <begin position="63"/>
        <end position="93"/>
    </location>
</feature>
<dbReference type="AlphaFoldDB" id="A0AAV9SK99"/>
<reference evidence="3 4" key="1">
    <citation type="submission" date="2021-06" db="EMBL/GenBank/DDBJ databases">
        <authorList>
            <person name="Palmer J.M."/>
        </authorList>
    </citation>
    <scope>NUCLEOTIDE SEQUENCE [LARGE SCALE GENOMIC DNA]</scope>
    <source>
        <strain evidence="3 4">MEX-2019</strain>
        <tissue evidence="3">Muscle</tissue>
    </source>
</reference>
<organism evidence="3 4">
    <name type="scientific">Crenichthys baileyi</name>
    <name type="common">White River springfish</name>
    <dbReference type="NCBI Taxonomy" id="28760"/>
    <lineage>
        <taxon>Eukaryota</taxon>
        <taxon>Metazoa</taxon>
        <taxon>Chordata</taxon>
        <taxon>Craniata</taxon>
        <taxon>Vertebrata</taxon>
        <taxon>Euteleostomi</taxon>
        <taxon>Actinopterygii</taxon>
        <taxon>Neopterygii</taxon>
        <taxon>Teleostei</taxon>
        <taxon>Neoteleostei</taxon>
        <taxon>Acanthomorphata</taxon>
        <taxon>Ovalentaria</taxon>
        <taxon>Atherinomorphae</taxon>
        <taxon>Cyprinodontiformes</taxon>
        <taxon>Goodeidae</taxon>
        <taxon>Crenichthys</taxon>
    </lineage>
</organism>
<dbReference type="EMBL" id="JAHHUM010000290">
    <property type="protein sequence ID" value="KAK5621923.1"/>
    <property type="molecule type" value="Genomic_DNA"/>
</dbReference>